<evidence type="ECO:0000313" key="1">
    <source>
        <dbReference type="EMBL" id="AKF12697.1"/>
    </source>
</evidence>
<keyword evidence="2" id="KW-1185">Reference proteome</keyword>
<keyword evidence="1" id="KW-0255">Endonuclease</keyword>
<dbReference type="EMBL" id="KR052480">
    <property type="protein sequence ID" value="AKF12697.1"/>
    <property type="molecule type" value="Genomic_DNA"/>
</dbReference>
<dbReference type="Proteomes" id="UP000221947">
    <property type="component" value="Segment"/>
</dbReference>
<keyword evidence="1" id="KW-0540">Nuclease</keyword>
<dbReference type="CDD" id="cd00085">
    <property type="entry name" value="HNHc"/>
    <property type="match status" value="1"/>
</dbReference>
<gene>
    <name evidence="1" type="ORF">PHIM7_151</name>
</gene>
<accession>A0A0F6YNM8</accession>
<dbReference type="GO" id="GO:0004519">
    <property type="term" value="F:endonuclease activity"/>
    <property type="evidence" value="ECO:0007669"/>
    <property type="project" value="UniProtKB-KW"/>
</dbReference>
<evidence type="ECO:0000313" key="2">
    <source>
        <dbReference type="Proteomes" id="UP000221947"/>
    </source>
</evidence>
<name>A0A0F6YNM8_9CAUD</name>
<dbReference type="InterPro" id="IPR003615">
    <property type="entry name" value="HNH_nuc"/>
</dbReference>
<sequence>MVQAMGGKCQICSYDKSNNVLEFHHLDPSQKDFSFGKARASPVSWSTTVNELKKCILLCSNCHREVHAGVTSIPETYAAFDPEYEDYRKLKAAKPTKVREPKPPLFDWSRLQELVEAGHSNIQIGKILGCSETAVRKQRKKWLGR</sequence>
<protein>
    <submittedName>
        <fullName evidence="1">Putative HNH endonuclease</fullName>
    </submittedName>
</protein>
<reference evidence="1 2" key="1">
    <citation type="submission" date="2015-04" db="EMBL/GenBank/DDBJ databases">
        <authorList>
            <person name="Schouten J.T."/>
            <person name="Crockett J.T."/>
            <person name="Hodson T.S."/>
            <person name="Hyde J.R."/>
            <person name="Smith T.A."/>
            <person name="Merrill B.D."/>
            <person name="Crook M.B."/>
            <person name="Griffitts J.S."/>
            <person name="Burnett S.H."/>
            <person name="Grose J.H."/>
            <person name="Breakwell D.P."/>
        </authorList>
    </citation>
    <scope>NUCLEOTIDE SEQUENCE [LARGE SCALE GENOMIC DNA]</scope>
</reference>
<keyword evidence="1" id="KW-0378">Hydrolase</keyword>
<organism evidence="1 2">
    <name type="scientific">Sinorhizobium phage phiM7</name>
    <dbReference type="NCBI Taxonomy" id="1647403"/>
    <lineage>
        <taxon>Viruses</taxon>
        <taxon>Duplodnaviria</taxon>
        <taxon>Heunggongvirae</taxon>
        <taxon>Uroviricota</taxon>
        <taxon>Caudoviricetes</taxon>
        <taxon>Emdodecavirus</taxon>
        <taxon>Emdodecavirus M7</taxon>
    </lineage>
</organism>
<proteinExistence type="predicted"/>